<protein>
    <submittedName>
        <fullName evidence="1">Uncharacterized protein</fullName>
    </submittedName>
</protein>
<dbReference type="Proteomes" id="UP000321389">
    <property type="component" value="Chromosome"/>
</dbReference>
<name>A0A6H0DYE4_9HYPH</name>
<dbReference type="AlphaFoldDB" id="A0A6H0DYE4"/>
<dbReference type="EMBL" id="CP042301">
    <property type="protein sequence ID" value="QIS94671.1"/>
    <property type="molecule type" value="Genomic_DNA"/>
</dbReference>
<dbReference type="KEGG" id="niy:FQ775_24020"/>
<proteinExistence type="predicted"/>
<dbReference type="RefSeq" id="WP_167812997.1">
    <property type="nucleotide sequence ID" value="NZ_CP042301.2"/>
</dbReference>
<reference evidence="1" key="1">
    <citation type="submission" date="2020-04" db="EMBL/GenBank/DDBJ databases">
        <title>Nitratireductor sp. nov. isolated from mangrove soil.</title>
        <authorList>
            <person name="Ye Y."/>
        </authorList>
    </citation>
    <scope>NUCLEOTIDE SEQUENCE</scope>
    <source>
        <strain evidence="1">SY7</strain>
    </source>
</reference>
<organism evidence="1 2">
    <name type="scientific">Nitratireductor mangrovi</name>
    <dbReference type="NCBI Taxonomy" id="2599600"/>
    <lineage>
        <taxon>Bacteria</taxon>
        <taxon>Pseudomonadati</taxon>
        <taxon>Pseudomonadota</taxon>
        <taxon>Alphaproteobacteria</taxon>
        <taxon>Hyphomicrobiales</taxon>
        <taxon>Phyllobacteriaceae</taxon>
        <taxon>Nitratireductor</taxon>
    </lineage>
</organism>
<gene>
    <name evidence="1" type="ORF">FQ775_24020</name>
</gene>
<evidence type="ECO:0000313" key="2">
    <source>
        <dbReference type="Proteomes" id="UP000321389"/>
    </source>
</evidence>
<keyword evidence="2" id="KW-1185">Reference proteome</keyword>
<sequence length="78" mass="9085">MREFELKSAVFGLIERLEGEGTHVHIPRADRDYAVGAGLRMLTLRHMVVMNDEWLYRANPDERLLLTYYANSIAHLLK</sequence>
<evidence type="ECO:0000313" key="1">
    <source>
        <dbReference type="EMBL" id="QIS94671.1"/>
    </source>
</evidence>
<accession>A0A6H0DYE4</accession>